<accession>A0ABV2SL80</accession>
<evidence type="ECO:0000313" key="2">
    <source>
        <dbReference type="Proteomes" id="UP001549366"/>
    </source>
</evidence>
<dbReference type="RefSeq" id="WP_354008593.1">
    <property type="nucleotide sequence ID" value="NZ_JBEWTA010000001.1"/>
</dbReference>
<dbReference type="Gene3D" id="3.90.1150.40">
    <property type="entry name" value="Protein of unknown function DUF2002"/>
    <property type="match status" value="1"/>
</dbReference>
<gene>
    <name evidence="1" type="ORF">V5J35_003707</name>
</gene>
<dbReference type="EMBL" id="JBEWTB010000002">
    <property type="protein sequence ID" value="MET4758515.1"/>
    <property type="molecule type" value="Genomic_DNA"/>
</dbReference>
<comment type="caution">
    <text evidence="1">The sequence shown here is derived from an EMBL/GenBank/DDBJ whole genome shotgun (WGS) entry which is preliminary data.</text>
</comment>
<organism evidence="1 2">
    <name type="scientific">Endozoicomonas lisbonensis</name>
    <dbReference type="NCBI Taxonomy" id="3120522"/>
    <lineage>
        <taxon>Bacteria</taxon>
        <taxon>Pseudomonadati</taxon>
        <taxon>Pseudomonadota</taxon>
        <taxon>Gammaproteobacteria</taxon>
        <taxon>Oceanospirillales</taxon>
        <taxon>Endozoicomonadaceae</taxon>
        <taxon>Endozoicomonas</taxon>
    </lineage>
</organism>
<evidence type="ECO:0000313" key="1">
    <source>
        <dbReference type="EMBL" id="MET4758515.1"/>
    </source>
</evidence>
<keyword evidence="2" id="KW-1185">Reference proteome</keyword>
<dbReference type="Proteomes" id="UP001549366">
    <property type="component" value="Unassembled WGS sequence"/>
</dbReference>
<protein>
    <submittedName>
        <fullName evidence="1">Uncharacterized protein</fullName>
    </submittedName>
</protein>
<dbReference type="SUPFAM" id="SSF159894">
    <property type="entry name" value="YgaC/TfoX-N like"/>
    <property type="match status" value="1"/>
</dbReference>
<sequence length="124" mass="13757">MKHQDVEKVLKRLGLEEVSRTKKAIGFASAGDLVEVYVNTETKSSSNTLVIQPHYLTQKQDLLNISGVIAGVPPERFSSNYRQFPKKETPKGKENYYGIPFGFSEPSALEEFLDVLGLVVAEPA</sequence>
<proteinExistence type="predicted"/>
<name>A0ABV2SL80_9GAMM</name>
<reference evidence="1 2" key="1">
    <citation type="submission" date="2024-06" db="EMBL/GenBank/DDBJ databases">
        <title>Genomic Encyclopedia of Type Strains, Phase V (KMG-V): Genome sequencing to study the core and pangenomes of soil and plant-associated prokaryotes.</title>
        <authorList>
            <person name="Whitman W."/>
        </authorList>
    </citation>
    <scope>NUCLEOTIDE SEQUENCE [LARGE SCALE GENOMIC DNA]</scope>
    <source>
        <strain evidence="1 2">NE40</strain>
    </source>
</reference>
<dbReference type="InterPro" id="IPR018994">
    <property type="entry name" value="DUF2002"/>
</dbReference>
<dbReference type="Pfam" id="PF09400">
    <property type="entry name" value="DUF2002"/>
    <property type="match status" value="1"/>
</dbReference>